<name>A0A0V0YQS3_TRIBR</name>
<gene>
    <name evidence="1" type="ORF">T03_970</name>
</gene>
<proteinExistence type="predicted"/>
<evidence type="ECO:0000313" key="2">
    <source>
        <dbReference type="Proteomes" id="UP000054653"/>
    </source>
</evidence>
<dbReference type="AlphaFoldDB" id="A0A0V0YQS3"/>
<protein>
    <submittedName>
        <fullName evidence="1">Uncharacterized protein</fullName>
    </submittedName>
</protein>
<dbReference type="EMBL" id="JYDI01007519">
    <property type="protein sequence ID" value="KRY02460.1"/>
    <property type="molecule type" value="Genomic_DNA"/>
</dbReference>
<comment type="caution">
    <text evidence="1">The sequence shown here is derived from an EMBL/GenBank/DDBJ whole genome shotgun (WGS) entry which is preliminary data.</text>
</comment>
<organism evidence="1 2">
    <name type="scientific">Trichinella britovi</name>
    <name type="common">Parasitic roundworm</name>
    <dbReference type="NCBI Taxonomy" id="45882"/>
    <lineage>
        <taxon>Eukaryota</taxon>
        <taxon>Metazoa</taxon>
        <taxon>Ecdysozoa</taxon>
        <taxon>Nematoda</taxon>
        <taxon>Enoplea</taxon>
        <taxon>Dorylaimia</taxon>
        <taxon>Trichinellida</taxon>
        <taxon>Trichinellidae</taxon>
        <taxon>Trichinella</taxon>
    </lineage>
</organism>
<dbReference type="OrthoDB" id="5919318at2759"/>
<sequence length="37" mass="4209">MTLSICVRQLCKFAIDVVLRLCFSANLVVIVTPQEER</sequence>
<keyword evidence="2" id="KW-1185">Reference proteome</keyword>
<dbReference type="Proteomes" id="UP000054653">
    <property type="component" value="Unassembled WGS sequence"/>
</dbReference>
<reference evidence="1 2" key="1">
    <citation type="submission" date="2015-01" db="EMBL/GenBank/DDBJ databases">
        <title>Evolution of Trichinella species and genotypes.</title>
        <authorList>
            <person name="Korhonen P.K."/>
            <person name="Edoardo P."/>
            <person name="Giuseppe L.R."/>
            <person name="Gasser R.B."/>
        </authorList>
    </citation>
    <scope>NUCLEOTIDE SEQUENCE [LARGE SCALE GENOMIC DNA]</scope>
    <source>
        <strain evidence="1">ISS120</strain>
    </source>
</reference>
<evidence type="ECO:0000313" key="1">
    <source>
        <dbReference type="EMBL" id="KRY02460.1"/>
    </source>
</evidence>
<accession>A0A0V0YQS3</accession>